<accession>A0A4Y2DWP3</accession>
<organism evidence="2 3">
    <name type="scientific">Araneus ventricosus</name>
    <name type="common">Orbweaver spider</name>
    <name type="synonym">Epeira ventricosa</name>
    <dbReference type="NCBI Taxonomy" id="182803"/>
    <lineage>
        <taxon>Eukaryota</taxon>
        <taxon>Metazoa</taxon>
        <taxon>Ecdysozoa</taxon>
        <taxon>Arthropoda</taxon>
        <taxon>Chelicerata</taxon>
        <taxon>Arachnida</taxon>
        <taxon>Araneae</taxon>
        <taxon>Araneomorphae</taxon>
        <taxon>Entelegynae</taxon>
        <taxon>Araneoidea</taxon>
        <taxon>Araneidae</taxon>
        <taxon>Araneus</taxon>
    </lineage>
</organism>
<evidence type="ECO:0000313" key="3">
    <source>
        <dbReference type="Proteomes" id="UP000499080"/>
    </source>
</evidence>
<feature type="region of interest" description="Disordered" evidence="1">
    <location>
        <begin position="28"/>
        <end position="50"/>
    </location>
</feature>
<dbReference type="EMBL" id="BGPR01000436">
    <property type="protein sequence ID" value="GBM20064.1"/>
    <property type="molecule type" value="Genomic_DNA"/>
</dbReference>
<proteinExistence type="predicted"/>
<dbReference type="AlphaFoldDB" id="A0A4Y2DWP3"/>
<comment type="caution">
    <text evidence="2">The sequence shown here is derived from an EMBL/GenBank/DDBJ whole genome shotgun (WGS) entry which is preliminary data.</text>
</comment>
<sequence length="145" mass="16537">MNDKSVQSWRNRVFFRLRDPNRLEKRLDESLDVNGKSDVSQPNRGTSGAESWKIGVRRSYFVKNLGRGGLMAETQFGTKSHWGEPKEIDAAGVQSRECYSGPTAVKRTHNENVAGLAVSWFFYLCWKFVHGDSDDLPSLPEYNHQ</sequence>
<reference evidence="2 3" key="1">
    <citation type="journal article" date="2019" name="Sci. Rep.">
        <title>Orb-weaving spider Araneus ventricosus genome elucidates the spidroin gene catalogue.</title>
        <authorList>
            <person name="Kono N."/>
            <person name="Nakamura H."/>
            <person name="Ohtoshi R."/>
            <person name="Moran D.A.P."/>
            <person name="Shinohara A."/>
            <person name="Yoshida Y."/>
            <person name="Fujiwara M."/>
            <person name="Mori M."/>
            <person name="Tomita M."/>
            <person name="Arakawa K."/>
        </authorList>
    </citation>
    <scope>NUCLEOTIDE SEQUENCE [LARGE SCALE GENOMIC DNA]</scope>
</reference>
<evidence type="ECO:0000256" key="1">
    <source>
        <dbReference type="SAM" id="MobiDB-lite"/>
    </source>
</evidence>
<keyword evidence="3" id="KW-1185">Reference proteome</keyword>
<feature type="compositionally biased region" description="Polar residues" evidence="1">
    <location>
        <begin position="37"/>
        <end position="49"/>
    </location>
</feature>
<protein>
    <submittedName>
        <fullName evidence="2">Uncharacterized protein</fullName>
    </submittedName>
</protein>
<evidence type="ECO:0000313" key="2">
    <source>
        <dbReference type="EMBL" id="GBM20064.1"/>
    </source>
</evidence>
<gene>
    <name evidence="2" type="ORF">AVEN_268393_1</name>
</gene>
<name>A0A4Y2DWP3_ARAVE</name>
<dbReference type="Proteomes" id="UP000499080">
    <property type="component" value="Unassembled WGS sequence"/>
</dbReference>